<feature type="transmembrane region" description="Helical" evidence="1">
    <location>
        <begin position="94"/>
        <end position="115"/>
    </location>
</feature>
<keyword evidence="1" id="KW-0812">Transmembrane</keyword>
<reference evidence="3" key="1">
    <citation type="journal article" date="2020" name="Stud. Mycol.">
        <title>101 Dothideomycetes genomes: a test case for predicting lifestyles and emergence of pathogens.</title>
        <authorList>
            <person name="Haridas S."/>
            <person name="Albert R."/>
            <person name="Binder M."/>
            <person name="Bloem J."/>
            <person name="Labutti K."/>
            <person name="Salamov A."/>
            <person name="Andreopoulos B."/>
            <person name="Baker S."/>
            <person name="Barry K."/>
            <person name="Bills G."/>
            <person name="Bluhm B."/>
            <person name="Cannon C."/>
            <person name="Castanera R."/>
            <person name="Culley D."/>
            <person name="Daum C."/>
            <person name="Ezra D."/>
            <person name="Gonzalez J."/>
            <person name="Henrissat B."/>
            <person name="Kuo A."/>
            <person name="Liang C."/>
            <person name="Lipzen A."/>
            <person name="Lutzoni F."/>
            <person name="Magnuson J."/>
            <person name="Mondo S."/>
            <person name="Nolan M."/>
            <person name="Ohm R."/>
            <person name="Pangilinan J."/>
            <person name="Park H.-J."/>
            <person name="Ramirez L."/>
            <person name="Alfaro M."/>
            <person name="Sun H."/>
            <person name="Tritt A."/>
            <person name="Yoshinaga Y."/>
            <person name="Zwiers L.-H."/>
            <person name="Turgeon B."/>
            <person name="Goodwin S."/>
            <person name="Spatafora J."/>
            <person name="Crous P."/>
            <person name="Grigoriev I."/>
        </authorList>
    </citation>
    <scope>NUCLEOTIDE SEQUENCE</scope>
    <source>
        <strain evidence="3">CBS 130266</strain>
    </source>
</reference>
<proteinExistence type="predicted"/>
<keyword evidence="4" id="KW-1185">Reference proteome</keyword>
<evidence type="ECO:0000313" key="3">
    <source>
        <dbReference type="EMBL" id="KAF2436438.1"/>
    </source>
</evidence>
<name>A0A9P4P3X1_9PEZI</name>
<protein>
    <recommendedName>
        <fullName evidence="2">DUF2231 domain-containing protein</fullName>
    </recommendedName>
</protein>
<dbReference type="AlphaFoldDB" id="A0A9P4P3X1"/>
<feature type="domain" description="DUF2231" evidence="2">
    <location>
        <begin position="39"/>
        <end position="210"/>
    </location>
</feature>
<dbReference type="Pfam" id="PF09990">
    <property type="entry name" value="DUF2231"/>
    <property type="match status" value="1"/>
</dbReference>
<dbReference type="Proteomes" id="UP000800235">
    <property type="component" value="Unassembled WGS sequence"/>
</dbReference>
<evidence type="ECO:0000256" key="1">
    <source>
        <dbReference type="SAM" id="Phobius"/>
    </source>
</evidence>
<dbReference type="EMBL" id="MU007010">
    <property type="protein sequence ID" value="KAF2436438.1"/>
    <property type="molecule type" value="Genomic_DNA"/>
</dbReference>
<keyword evidence="1" id="KW-0472">Membrane</keyword>
<comment type="caution">
    <text evidence="3">The sequence shown here is derived from an EMBL/GenBank/DDBJ whole genome shotgun (WGS) entry which is preliminary data.</text>
</comment>
<feature type="transmembrane region" description="Helical" evidence="1">
    <location>
        <begin position="146"/>
        <end position="166"/>
    </location>
</feature>
<dbReference type="OrthoDB" id="2580011at2759"/>
<sequence>MSDVAKNADGTKLIPEYRYVYSALRCITKAAKCSLCNSHPIHPATVHFPIAFLMLSNFLDITYGAATHPSTSKLLHAIYDFAPFLADIARFSHYLNIIGIITAVPAVATGVSQLLDMIKKQDLANKLQKSENKTAVVQRMHPKLKVAFIHAALNDIAVAGSVYNWWTRSTLVGNAPTNLNVILSAALLVGISFSGYLGGVMTYDYGVGVNNRLGGKTSKAE</sequence>
<dbReference type="InterPro" id="IPR019251">
    <property type="entry name" value="DUF2231_TM"/>
</dbReference>
<accession>A0A9P4P3X1</accession>
<feature type="transmembrane region" description="Helical" evidence="1">
    <location>
        <begin position="181"/>
        <end position="203"/>
    </location>
</feature>
<evidence type="ECO:0000259" key="2">
    <source>
        <dbReference type="Pfam" id="PF09990"/>
    </source>
</evidence>
<evidence type="ECO:0000313" key="4">
    <source>
        <dbReference type="Proteomes" id="UP000800235"/>
    </source>
</evidence>
<gene>
    <name evidence="3" type="ORF">EJ08DRAFT_147007</name>
</gene>
<keyword evidence="1" id="KW-1133">Transmembrane helix</keyword>
<organism evidence="3 4">
    <name type="scientific">Tothia fuscella</name>
    <dbReference type="NCBI Taxonomy" id="1048955"/>
    <lineage>
        <taxon>Eukaryota</taxon>
        <taxon>Fungi</taxon>
        <taxon>Dikarya</taxon>
        <taxon>Ascomycota</taxon>
        <taxon>Pezizomycotina</taxon>
        <taxon>Dothideomycetes</taxon>
        <taxon>Pleosporomycetidae</taxon>
        <taxon>Venturiales</taxon>
        <taxon>Cylindrosympodiaceae</taxon>
        <taxon>Tothia</taxon>
    </lineage>
</organism>